<organism evidence="2 3">
    <name type="scientific">Pontibacter fetidus</name>
    <dbReference type="NCBI Taxonomy" id="2700082"/>
    <lineage>
        <taxon>Bacteria</taxon>
        <taxon>Pseudomonadati</taxon>
        <taxon>Bacteroidota</taxon>
        <taxon>Cytophagia</taxon>
        <taxon>Cytophagales</taxon>
        <taxon>Hymenobacteraceae</taxon>
        <taxon>Pontibacter</taxon>
    </lineage>
</organism>
<feature type="signal peptide" evidence="1">
    <location>
        <begin position="1"/>
        <end position="18"/>
    </location>
</feature>
<dbReference type="AlphaFoldDB" id="A0A6B2GYT4"/>
<protein>
    <submittedName>
        <fullName evidence="2">Uncharacterized protein</fullName>
    </submittedName>
</protein>
<accession>A0A6B2GYT4</accession>
<evidence type="ECO:0000256" key="1">
    <source>
        <dbReference type="SAM" id="SignalP"/>
    </source>
</evidence>
<keyword evidence="1" id="KW-0732">Signal</keyword>
<comment type="caution">
    <text evidence="2">The sequence shown here is derived from an EMBL/GenBank/DDBJ whole genome shotgun (WGS) entry which is preliminary data.</text>
</comment>
<feature type="chain" id="PRO_5025516735" evidence="1">
    <location>
        <begin position="19"/>
        <end position="137"/>
    </location>
</feature>
<dbReference type="Proteomes" id="UP000478546">
    <property type="component" value="Unassembled WGS sequence"/>
</dbReference>
<sequence>MKKICFLVFMLISIAANAQQIAPDARATIVKTAVMNAVGGGKAIKGISHFSYTIHKTTYSSDTTVTRTAYTLDLNRKHIQEIQFTAADTITKWIGEDGAWLQKNGIKNHITRNGQYKATTYFPDQLYTDAAKRQPGV</sequence>
<keyword evidence="3" id="KW-1185">Reference proteome</keyword>
<dbReference type="EMBL" id="JAAEAA010000004">
    <property type="protein sequence ID" value="NDK55171.1"/>
    <property type="molecule type" value="Genomic_DNA"/>
</dbReference>
<name>A0A6B2GYT4_9BACT</name>
<dbReference type="RefSeq" id="WP_162345223.1">
    <property type="nucleotide sequence ID" value="NZ_JAAEAA010000004.1"/>
</dbReference>
<reference evidence="2 3" key="1">
    <citation type="submission" date="2020-01" db="EMBL/GenBank/DDBJ databases">
        <authorList>
            <person name="Kim M.K."/>
        </authorList>
    </citation>
    <scope>NUCLEOTIDE SEQUENCE [LARGE SCALE GENOMIC DNA]</scope>
    <source>
        <strain evidence="2 3">BT213</strain>
    </source>
</reference>
<evidence type="ECO:0000313" key="2">
    <source>
        <dbReference type="EMBL" id="NDK55171.1"/>
    </source>
</evidence>
<gene>
    <name evidence="2" type="ORF">GWO68_04495</name>
</gene>
<evidence type="ECO:0000313" key="3">
    <source>
        <dbReference type="Proteomes" id="UP000478546"/>
    </source>
</evidence>
<proteinExistence type="predicted"/>